<protein>
    <submittedName>
        <fullName evidence="6">Helix-turn-helix transcriptional regulator</fullName>
    </submittedName>
</protein>
<dbReference type="InterPro" id="IPR009057">
    <property type="entry name" value="Homeodomain-like_sf"/>
</dbReference>
<evidence type="ECO:0000256" key="1">
    <source>
        <dbReference type="ARBA" id="ARBA00023015"/>
    </source>
</evidence>
<dbReference type="Pfam" id="PF00440">
    <property type="entry name" value="TetR_N"/>
    <property type="match status" value="1"/>
</dbReference>
<evidence type="ECO:0000256" key="3">
    <source>
        <dbReference type="ARBA" id="ARBA00023163"/>
    </source>
</evidence>
<dbReference type="PRINTS" id="PR00455">
    <property type="entry name" value="HTHTETR"/>
</dbReference>
<organism evidence="6 7">
    <name type="scientific">Pectobacterium brasiliense</name>
    <dbReference type="NCBI Taxonomy" id="180957"/>
    <lineage>
        <taxon>Bacteria</taxon>
        <taxon>Pseudomonadati</taxon>
        <taxon>Pseudomonadota</taxon>
        <taxon>Gammaproteobacteria</taxon>
        <taxon>Enterobacterales</taxon>
        <taxon>Pectobacteriaceae</taxon>
        <taxon>Pectobacterium</taxon>
    </lineage>
</organism>
<evidence type="ECO:0000256" key="4">
    <source>
        <dbReference type="PROSITE-ProRule" id="PRU00335"/>
    </source>
</evidence>
<feature type="domain" description="HTH tetR-type" evidence="5">
    <location>
        <begin position="6"/>
        <end position="65"/>
    </location>
</feature>
<dbReference type="GO" id="GO:0003700">
    <property type="term" value="F:DNA-binding transcription factor activity"/>
    <property type="evidence" value="ECO:0007669"/>
    <property type="project" value="TreeGrafter"/>
</dbReference>
<sequence>MRRDAALRREKLLDAAEIEFGLRGVNTPLEAVAERAGVGPGTFYRNFPDRQALLDSLLDRSLTRMELRQSEETGHYSACALIEHMAQNLVTSPVLSEYWRSAGRESGGANLGRERFIRMAAKCLGDELGQGNLRHDLLPEDFPLISSMLGAILCGRDLRERENIKERVLSILYTGLLRRSGES</sequence>
<dbReference type="SUPFAM" id="SSF46689">
    <property type="entry name" value="Homeodomain-like"/>
    <property type="match status" value="1"/>
</dbReference>
<accession>A0AAE2WD47</accession>
<dbReference type="PROSITE" id="PS50977">
    <property type="entry name" value="HTH_TETR_2"/>
    <property type="match status" value="1"/>
</dbReference>
<dbReference type="AlphaFoldDB" id="A0AAE2WD47"/>
<dbReference type="GO" id="GO:0000976">
    <property type="term" value="F:transcription cis-regulatory region binding"/>
    <property type="evidence" value="ECO:0007669"/>
    <property type="project" value="TreeGrafter"/>
</dbReference>
<keyword evidence="2 4" id="KW-0238">DNA-binding</keyword>
<dbReference type="Gene3D" id="1.10.357.10">
    <property type="entry name" value="Tetracycline Repressor, domain 2"/>
    <property type="match status" value="1"/>
</dbReference>
<keyword evidence="1" id="KW-0805">Transcription regulation</keyword>
<comment type="caution">
    <text evidence="6">The sequence shown here is derived from an EMBL/GenBank/DDBJ whole genome shotgun (WGS) entry which is preliminary data.</text>
</comment>
<dbReference type="Proteomes" id="UP000768524">
    <property type="component" value="Unassembled WGS sequence"/>
</dbReference>
<dbReference type="RefSeq" id="WP_205559024.1">
    <property type="nucleotide sequence ID" value="NZ_JACDSF010000001.1"/>
</dbReference>
<feature type="DNA-binding region" description="H-T-H motif" evidence="4">
    <location>
        <begin position="28"/>
        <end position="47"/>
    </location>
</feature>
<reference evidence="6" key="1">
    <citation type="submission" date="2020-07" db="EMBL/GenBank/DDBJ databases">
        <title>A pangenomic view of the genus Pectobacterium provides insights into genome organization, phylogeny, and virulence.</title>
        <authorList>
            <person name="Jonkheer E."/>
            <person name="Brankovics B."/>
            <person name="Houwers I."/>
            <person name="Van Der Wolf J."/>
            <person name="Bonants P."/>
            <person name="Vreeburg R."/>
            <person name="Bollema R."/>
            <person name="De Haan J."/>
            <person name="Berke L."/>
            <person name="De Ridder D."/>
            <person name="Smit S."/>
            <person name="Van Der Lee T.A.J."/>
        </authorList>
    </citation>
    <scope>NUCLEOTIDE SEQUENCE</scope>
    <source>
        <strain evidence="6">NAK:433</strain>
    </source>
</reference>
<dbReference type="InterPro" id="IPR050109">
    <property type="entry name" value="HTH-type_TetR-like_transc_reg"/>
</dbReference>
<name>A0AAE2WD47_9GAMM</name>
<dbReference type="InterPro" id="IPR001647">
    <property type="entry name" value="HTH_TetR"/>
</dbReference>
<keyword evidence="3" id="KW-0804">Transcription</keyword>
<dbReference type="PANTHER" id="PTHR30055">
    <property type="entry name" value="HTH-TYPE TRANSCRIPTIONAL REGULATOR RUTR"/>
    <property type="match status" value="1"/>
</dbReference>
<gene>
    <name evidence="6" type="ORF">H4F45_04435</name>
</gene>
<dbReference type="PANTHER" id="PTHR30055:SF234">
    <property type="entry name" value="HTH-TYPE TRANSCRIPTIONAL REGULATOR BETI"/>
    <property type="match status" value="1"/>
</dbReference>
<evidence type="ECO:0000313" key="6">
    <source>
        <dbReference type="EMBL" id="MBN3050735.1"/>
    </source>
</evidence>
<proteinExistence type="predicted"/>
<evidence type="ECO:0000313" key="7">
    <source>
        <dbReference type="Proteomes" id="UP000768524"/>
    </source>
</evidence>
<evidence type="ECO:0000256" key="2">
    <source>
        <dbReference type="ARBA" id="ARBA00023125"/>
    </source>
</evidence>
<evidence type="ECO:0000259" key="5">
    <source>
        <dbReference type="PROSITE" id="PS50977"/>
    </source>
</evidence>
<dbReference type="EMBL" id="JACGEP010000009">
    <property type="protein sequence ID" value="MBN3050735.1"/>
    <property type="molecule type" value="Genomic_DNA"/>
</dbReference>